<dbReference type="InterPro" id="IPR020752">
    <property type="entry name" value="Glu-tRNA-synth_I_codon-bd_sub1"/>
</dbReference>
<evidence type="ECO:0000256" key="10">
    <source>
        <dbReference type="HAMAP-Rule" id="MF_00022"/>
    </source>
</evidence>
<dbReference type="GO" id="GO:0004818">
    <property type="term" value="F:glutamate-tRNA ligase activity"/>
    <property type="evidence" value="ECO:0007669"/>
    <property type="project" value="UniProtKB-UniRule"/>
</dbReference>
<comment type="function">
    <text evidence="10">Catalyzes the attachment of glutamate to tRNA(Glu) in a two-step reaction: glutamate is first activated by ATP to form Glu-AMP and then transferred to the acceptor end of tRNA(Glu).</text>
</comment>
<evidence type="ECO:0000259" key="12">
    <source>
        <dbReference type="Pfam" id="PF19269"/>
    </source>
</evidence>
<feature type="domain" description="Glutamyl/glutaminyl-tRNA synthetase class Ib catalytic" evidence="11">
    <location>
        <begin position="3"/>
        <end position="310"/>
    </location>
</feature>
<dbReference type="GO" id="GO:0005829">
    <property type="term" value="C:cytosol"/>
    <property type="evidence" value="ECO:0007669"/>
    <property type="project" value="TreeGrafter"/>
</dbReference>
<dbReference type="EMBL" id="DTLI01000202">
    <property type="protein sequence ID" value="HHS52882.1"/>
    <property type="molecule type" value="Genomic_DNA"/>
</dbReference>
<keyword evidence="8 10" id="KW-0648">Protein biosynthesis</keyword>
<reference evidence="13" key="1">
    <citation type="journal article" date="2020" name="mSystems">
        <title>Genome- and Community-Level Interaction Insights into Carbon Utilization and Element Cycling Functions of Hydrothermarchaeota in Hydrothermal Sediment.</title>
        <authorList>
            <person name="Zhou Z."/>
            <person name="Liu Y."/>
            <person name="Xu W."/>
            <person name="Pan J."/>
            <person name="Luo Z.H."/>
            <person name="Li M."/>
        </authorList>
    </citation>
    <scope>NUCLEOTIDE SEQUENCE [LARGE SCALE GENOMIC DNA]</scope>
    <source>
        <strain evidence="13">SpSt-876</strain>
    </source>
</reference>
<dbReference type="GO" id="GO:0008270">
    <property type="term" value="F:zinc ion binding"/>
    <property type="evidence" value="ECO:0007669"/>
    <property type="project" value="InterPro"/>
</dbReference>
<keyword evidence="7 10" id="KW-0067">ATP-binding</keyword>
<dbReference type="PRINTS" id="PR00987">
    <property type="entry name" value="TRNASYNTHGLU"/>
</dbReference>
<dbReference type="FunFam" id="3.40.50.620:FF:000007">
    <property type="entry name" value="Glutamate--tRNA ligase"/>
    <property type="match status" value="1"/>
</dbReference>
<dbReference type="SUPFAM" id="SSF52374">
    <property type="entry name" value="Nucleotidylyl transferase"/>
    <property type="match status" value="1"/>
</dbReference>
<dbReference type="GO" id="GO:0006424">
    <property type="term" value="P:glutamyl-tRNA aminoacylation"/>
    <property type="evidence" value="ECO:0007669"/>
    <property type="project" value="UniProtKB-UniRule"/>
</dbReference>
<evidence type="ECO:0000256" key="1">
    <source>
        <dbReference type="ARBA" id="ARBA00004496"/>
    </source>
</evidence>
<comment type="catalytic activity">
    <reaction evidence="10">
        <text>tRNA(Glu) + L-glutamate + ATP = L-glutamyl-tRNA(Glu) + AMP + diphosphate</text>
        <dbReference type="Rhea" id="RHEA:23540"/>
        <dbReference type="Rhea" id="RHEA-COMP:9663"/>
        <dbReference type="Rhea" id="RHEA-COMP:9680"/>
        <dbReference type="ChEBI" id="CHEBI:29985"/>
        <dbReference type="ChEBI" id="CHEBI:30616"/>
        <dbReference type="ChEBI" id="CHEBI:33019"/>
        <dbReference type="ChEBI" id="CHEBI:78442"/>
        <dbReference type="ChEBI" id="CHEBI:78520"/>
        <dbReference type="ChEBI" id="CHEBI:456215"/>
        <dbReference type="EC" id="6.1.1.17"/>
    </reaction>
</comment>
<dbReference type="EC" id="6.1.1.17" evidence="10"/>
<dbReference type="InterPro" id="IPR008925">
    <property type="entry name" value="aa_tRNA-synth_I_cd-bd_sf"/>
</dbReference>
<evidence type="ECO:0000256" key="3">
    <source>
        <dbReference type="ARBA" id="ARBA00011245"/>
    </source>
</evidence>
<evidence type="ECO:0000313" key="13">
    <source>
        <dbReference type="EMBL" id="HHS52882.1"/>
    </source>
</evidence>
<organism evidence="13">
    <name type="scientific">candidate division WOR-3 bacterium</name>
    <dbReference type="NCBI Taxonomy" id="2052148"/>
    <lineage>
        <taxon>Bacteria</taxon>
        <taxon>Bacteria division WOR-3</taxon>
    </lineage>
</organism>
<comment type="caution">
    <text evidence="10">Lacks conserved residue(s) required for the propagation of feature annotation.</text>
</comment>
<name>A0A7C6EEM3_UNCW3</name>
<keyword evidence="6 10" id="KW-0547">Nucleotide-binding</keyword>
<accession>A0A7C6EEM3</accession>
<dbReference type="Gene3D" id="1.10.8.70">
    <property type="entry name" value="Glutamate-tRNA synthetase, class I, anticodon-binding domain 1"/>
    <property type="match status" value="1"/>
</dbReference>
<dbReference type="InterPro" id="IPR020751">
    <property type="entry name" value="aa-tRNA-synth_I_codon-bd_sub2"/>
</dbReference>
<comment type="caution">
    <text evidence="13">The sequence shown here is derived from an EMBL/GenBank/DDBJ whole genome shotgun (WGS) entry which is preliminary data.</text>
</comment>
<evidence type="ECO:0000256" key="2">
    <source>
        <dbReference type="ARBA" id="ARBA00007894"/>
    </source>
</evidence>
<dbReference type="InterPro" id="IPR020058">
    <property type="entry name" value="Glu/Gln-tRNA-synth_Ib_cat-dom"/>
</dbReference>
<dbReference type="Pfam" id="PF00749">
    <property type="entry name" value="tRNA-synt_1c"/>
    <property type="match status" value="1"/>
</dbReference>
<comment type="subunit">
    <text evidence="3 10">Monomer.</text>
</comment>
<keyword evidence="5 10" id="KW-0436">Ligase</keyword>
<comment type="similarity">
    <text evidence="2 10">Belongs to the class-I aminoacyl-tRNA synthetase family. Glutamate--tRNA ligase type 1 subfamily.</text>
</comment>
<dbReference type="PANTHER" id="PTHR43311:SF2">
    <property type="entry name" value="GLUTAMATE--TRNA LIGASE, MITOCHONDRIAL-RELATED"/>
    <property type="match status" value="1"/>
</dbReference>
<feature type="short sequence motif" description="'HIGH' region" evidence="10">
    <location>
        <begin position="9"/>
        <end position="19"/>
    </location>
</feature>
<evidence type="ECO:0000256" key="9">
    <source>
        <dbReference type="ARBA" id="ARBA00023146"/>
    </source>
</evidence>
<proteinExistence type="inferred from homology"/>
<dbReference type="InterPro" id="IPR033910">
    <property type="entry name" value="GluRS_core"/>
</dbReference>
<dbReference type="HAMAP" id="MF_00022">
    <property type="entry name" value="Glu_tRNA_synth_type1"/>
    <property type="match status" value="1"/>
</dbReference>
<gene>
    <name evidence="10" type="primary">gltX</name>
    <name evidence="13" type="ORF">ENW73_08520</name>
</gene>
<dbReference type="Gene3D" id="1.10.10.350">
    <property type="match status" value="1"/>
</dbReference>
<evidence type="ECO:0000256" key="5">
    <source>
        <dbReference type="ARBA" id="ARBA00022598"/>
    </source>
</evidence>
<dbReference type="GO" id="GO:0000049">
    <property type="term" value="F:tRNA binding"/>
    <property type="evidence" value="ECO:0007669"/>
    <property type="project" value="InterPro"/>
</dbReference>
<dbReference type="InterPro" id="IPR049940">
    <property type="entry name" value="GluQ/Sye"/>
</dbReference>
<comment type="subcellular location">
    <subcellularLocation>
        <location evidence="1 10">Cytoplasm</location>
    </subcellularLocation>
</comment>
<dbReference type="Gene3D" id="3.40.50.620">
    <property type="entry name" value="HUPs"/>
    <property type="match status" value="1"/>
</dbReference>
<dbReference type="CDD" id="cd00808">
    <property type="entry name" value="GluRS_core"/>
    <property type="match status" value="1"/>
</dbReference>
<evidence type="ECO:0000256" key="6">
    <source>
        <dbReference type="ARBA" id="ARBA00022741"/>
    </source>
</evidence>
<sequence length="467" mass="54120">MTVRVRIAPSPTGAIHVGLIRSALYNWLFARHHQGKFILRIEDTDPTRSSEESTKAILDGFRLVGIDWDEGPFFQSQRFNIYQEYARRLLAEKKAYYCYCPQEKLEAERQVAWSQKRIWRYDRRCLNLSEAEKEKLDASKKPKAIRFLIPPKKVVFDDLIHGRIEKAPQDIEDFILVRADGTPTYNFAVVVDDALMQITHVIRAVEHIANTPKQILLYEALGFPIPKFAHLPLILGPDRKKLSKRHGALSLFEYQKAGILPDALINFLALLGWSPGGDREILTREEMIKEFSLERVNKSNAIFDYKKLEWMNSEYIKNYPADKLYNLVIPFLREVGIKEFNREHLLKIIELVKVRSRTLVEMANMAKPFLSEEITYDDEAVKKYLTNDARRNLSLLYERFEALTDFSAKNLELILRRLAEELKIKAADLVHPCRVALTGKSVGPPLFETIELIGKERTLTRLAKFKS</sequence>
<dbReference type="InterPro" id="IPR045462">
    <property type="entry name" value="aa-tRNA-synth_I_cd-bd"/>
</dbReference>
<feature type="binding site" evidence="10">
    <location>
        <position position="244"/>
    </location>
    <ligand>
        <name>ATP</name>
        <dbReference type="ChEBI" id="CHEBI:30616"/>
    </ligand>
</feature>
<dbReference type="AlphaFoldDB" id="A0A7C6EEM3"/>
<keyword evidence="4 10" id="KW-0963">Cytoplasm</keyword>
<evidence type="ECO:0000256" key="7">
    <source>
        <dbReference type="ARBA" id="ARBA00022840"/>
    </source>
</evidence>
<keyword evidence="9 10" id="KW-0030">Aminoacyl-tRNA synthetase</keyword>
<dbReference type="NCBIfam" id="TIGR00464">
    <property type="entry name" value="gltX_bact"/>
    <property type="match status" value="1"/>
</dbReference>
<evidence type="ECO:0000256" key="8">
    <source>
        <dbReference type="ARBA" id="ARBA00022917"/>
    </source>
</evidence>
<evidence type="ECO:0000256" key="4">
    <source>
        <dbReference type="ARBA" id="ARBA00022490"/>
    </source>
</evidence>
<feature type="short sequence motif" description="'KMSKS' region" evidence="10">
    <location>
        <begin position="241"/>
        <end position="245"/>
    </location>
</feature>
<dbReference type="InterPro" id="IPR014729">
    <property type="entry name" value="Rossmann-like_a/b/a_fold"/>
</dbReference>
<evidence type="ECO:0000259" key="11">
    <source>
        <dbReference type="Pfam" id="PF00749"/>
    </source>
</evidence>
<feature type="domain" description="Aminoacyl-tRNA synthetase class I anticodon-binding" evidence="12">
    <location>
        <begin position="323"/>
        <end position="464"/>
    </location>
</feature>
<dbReference type="SUPFAM" id="SSF48163">
    <property type="entry name" value="An anticodon-binding domain of class I aminoacyl-tRNA synthetases"/>
    <property type="match status" value="1"/>
</dbReference>
<protein>
    <recommendedName>
        <fullName evidence="10">Glutamate--tRNA ligase</fullName>
        <ecNumber evidence="10">6.1.1.17</ecNumber>
    </recommendedName>
    <alternativeName>
        <fullName evidence="10">Glutamyl-tRNA synthetase</fullName>
        <shortName evidence="10">GluRS</shortName>
    </alternativeName>
</protein>
<dbReference type="Pfam" id="PF19269">
    <property type="entry name" value="Anticodon_2"/>
    <property type="match status" value="1"/>
</dbReference>
<dbReference type="GO" id="GO:0005524">
    <property type="term" value="F:ATP binding"/>
    <property type="evidence" value="ECO:0007669"/>
    <property type="project" value="UniProtKB-UniRule"/>
</dbReference>
<dbReference type="InterPro" id="IPR004527">
    <property type="entry name" value="Glu-tRNA-ligase_bac/mito"/>
</dbReference>
<dbReference type="InterPro" id="IPR000924">
    <property type="entry name" value="Glu/Gln-tRNA-synth"/>
</dbReference>
<dbReference type="PANTHER" id="PTHR43311">
    <property type="entry name" value="GLUTAMATE--TRNA LIGASE"/>
    <property type="match status" value="1"/>
</dbReference>